<feature type="region of interest" description="Disordered" evidence="10">
    <location>
        <begin position="282"/>
        <end position="315"/>
    </location>
</feature>
<feature type="compositionally biased region" description="Polar residues" evidence="10">
    <location>
        <begin position="38"/>
        <end position="56"/>
    </location>
</feature>
<evidence type="ECO:0000256" key="9">
    <source>
        <dbReference type="PROSITE-ProRule" id="PRU00175"/>
    </source>
</evidence>
<evidence type="ECO:0000313" key="13">
    <source>
        <dbReference type="EMBL" id="OHF00671.1"/>
    </source>
</evidence>
<evidence type="ECO:0000259" key="12">
    <source>
        <dbReference type="PROSITE" id="PS51873"/>
    </source>
</evidence>
<dbReference type="PROSITE" id="PS51873">
    <property type="entry name" value="TRIAD"/>
    <property type="match status" value="1"/>
</dbReference>
<reference evidence="13 14" key="1">
    <citation type="submission" date="2016-09" db="EMBL/GenBank/DDBJ databases">
        <authorList>
            <person name="Capua I."/>
            <person name="De Benedictis P."/>
            <person name="Joannis T."/>
            <person name="Lombin L.H."/>
            <person name="Cattoli G."/>
        </authorList>
    </citation>
    <scope>NUCLEOTIDE SEQUENCE [LARGE SCALE GENOMIC DNA]</scope>
    <source>
        <strain evidence="13 14">IMI 309357</strain>
    </source>
</reference>
<evidence type="ECO:0000256" key="4">
    <source>
        <dbReference type="ARBA" id="ARBA00022723"/>
    </source>
</evidence>
<evidence type="ECO:0000256" key="2">
    <source>
        <dbReference type="ARBA" id="ARBA00012251"/>
    </source>
</evidence>
<dbReference type="PANTHER" id="PTHR11685">
    <property type="entry name" value="RBR FAMILY RING FINGER AND IBR DOMAIN-CONTAINING"/>
    <property type="match status" value="1"/>
</dbReference>
<dbReference type="STRING" id="1209926.A0A1G4BGZ1"/>
<dbReference type="GO" id="GO:0008270">
    <property type="term" value="F:zinc ion binding"/>
    <property type="evidence" value="ECO:0007669"/>
    <property type="project" value="UniProtKB-KW"/>
</dbReference>
<dbReference type="InterPro" id="IPR044066">
    <property type="entry name" value="TRIAD_supradom"/>
</dbReference>
<dbReference type="GO" id="GO:0016567">
    <property type="term" value="P:protein ubiquitination"/>
    <property type="evidence" value="ECO:0007669"/>
    <property type="project" value="InterPro"/>
</dbReference>
<feature type="region of interest" description="Disordered" evidence="10">
    <location>
        <begin position="190"/>
        <end position="219"/>
    </location>
</feature>
<dbReference type="AlphaFoldDB" id="A0A1G4BGZ1"/>
<dbReference type="Gene3D" id="1.20.120.1750">
    <property type="match status" value="1"/>
</dbReference>
<dbReference type="InterPro" id="IPR013083">
    <property type="entry name" value="Znf_RING/FYVE/PHD"/>
</dbReference>
<keyword evidence="5" id="KW-0677">Repeat</keyword>
<dbReference type="PROSITE" id="PS50089">
    <property type="entry name" value="ZF_RING_2"/>
    <property type="match status" value="1"/>
</dbReference>
<keyword evidence="6 9" id="KW-0863">Zinc-finger</keyword>
<evidence type="ECO:0000256" key="6">
    <source>
        <dbReference type="ARBA" id="ARBA00022771"/>
    </source>
</evidence>
<feature type="compositionally biased region" description="Polar residues" evidence="10">
    <location>
        <begin position="195"/>
        <end position="205"/>
    </location>
</feature>
<evidence type="ECO:0000256" key="8">
    <source>
        <dbReference type="ARBA" id="ARBA00022833"/>
    </source>
</evidence>
<dbReference type="InterPro" id="IPR002867">
    <property type="entry name" value="IBR_dom"/>
</dbReference>
<comment type="catalytic activity">
    <reaction evidence="1">
        <text>[E2 ubiquitin-conjugating enzyme]-S-ubiquitinyl-L-cysteine + [acceptor protein]-L-lysine = [E2 ubiquitin-conjugating enzyme]-L-cysteine + [acceptor protein]-N(6)-ubiquitinyl-L-lysine.</text>
        <dbReference type="EC" id="2.3.2.31"/>
    </reaction>
</comment>
<feature type="region of interest" description="Disordered" evidence="10">
    <location>
        <begin position="11"/>
        <end position="56"/>
    </location>
</feature>
<evidence type="ECO:0000256" key="1">
    <source>
        <dbReference type="ARBA" id="ARBA00001798"/>
    </source>
</evidence>
<dbReference type="SMART" id="SM00647">
    <property type="entry name" value="IBR"/>
    <property type="match status" value="2"/>
</dbReference>
<dbReference type="RefSeq" id="XP_022477814.1">
    <property type="nucleotide sequence ID" value="XM_022615637.1"/>
</dbReference>
<gene>
    <name evidence="13" type="ORF">CORC01_03988</name>
</gene>
<keyword evidence="4" id="KW-0479">Metal-binding</keyword>
<feature type="domain" description="RING-type" evidence="11">
    <location>
        <begin position="393"/>
        <end position="447"/>
    </location>
</feature>
<feature type="compositionally biased region" description="Low complexity" evidence="10">
    <location>
        <begin position="284"/>
        <end position="302"/>
    </location>
</feature>
<feature type="region of interest" description="Disordered" evidence="10">
    <location>
        <begin position="105"/>
        <end position="139"/>
    </location>
</feature>
<dbReference type="Gene3D" id="3.30.40.10">
    <property type="entry name" value="Zinc/RING finger domain, C3HC4 (zinc finger)"/>
    <property type="match status" value="1"/>
</dbReference>
<organism evidence="13 14">
    <name type="scientific">Colletotrichum orchidophilum</name>
    <dbReference type="NCBI Taxonomy" id="1209926"/>
    <lineage>
        <taxon>Eukaryota</taxon>
        <taxon>Fungi</taxon>
        <taxon>Dikarya</taxon>
        <taxon>Ascomycota</taxon>
        <taxon>Pezizomycotina</taxon>
        <taxon>Sordariomycetes</taxon>
        <taxon>Hypocreomycetidae</taxon>
        <taxon>Glomerellales</taxon>
        <taxon>Glomerellaceae</taxon>
        <taxon>Colletotrichum</taxon>
    </lineage>
</organism>
<name>A0A1G4BGZ1_9PEZI</name>
<keyword evidence="8" id="KW-0862">Zinc</keyword>
<dbReference type="CDD" id="cd20335">
    <property type="entry name" value="BRcat_RBR"/>
    <property type="match status" value="1"/>
</dbReference>
<dbReference type="Proteomes" id="UP000176998">
    <property type="component" value="Unassembled WGS sequence"/>
</dbReference>
<evidence type="ECO:0000313" key="14">
    <source>
        <dbReference type="Proteomes" id="UP000176998"/>
    </source>
</evidence>
<evidence type="ECO:0000256" key="7">
    <source>
        <dbReference type="ARBA" id="ARBA00022786"/>
    </source>
</evidence>
<dbReference type="EMBL" id="MJBS01000025">
    <property type="protein sequence ID" value="OHF00671.1"/>
    <property type="molecule type" value="Genomic_DNA"/>
</dbReference>
<keyword evidence="7" id="KW-0833">Ubl conjugation pathway</keyword>
<dbReference type="InterPro" id="IPR001841">
    <property type="entry name" value="Znf_RING"/>
</dbReference>
<protein>
    <recommendedName>
        <fullName evidence="2">RBR-type E3 ubiquitin transferase</fullName>
        <ecNumber evidence="2">2.3.2.31</ecNumber>
    </recommendedName>
</protein>
<comment type="caution">
    <text evidence="13">The sequence shown here is derived from an EMBL/GenBank/DDBJ whole genome shotgun (WGS) entry which is preliminary data.</text>
</comment>
<keyword evidence="3" id="KW-0808">Transferase</keyword>
<dbReference type="CDD" id="cd20336">
    <property type="entry name" value="Rcat_RBR"/>
    <property type="match status" value="1"/>
</dbReference>
<accession>A0A1G4BGZ1</accession>
<dbReference type="GeneID" id="34557147"/>
<dbReference type="InterPro" id="IPR031127">
    <property type="entry name" value="E3_UB_ligase_RBR"/>
</dbReference>
<feature type="compositionally biased region" description="Polar residues" evidence="10">
    <location>
        <begin position="15"/>
        <end position="29"/>
    </location>
</feature>
<evidence type="ECO:0000256" key="5">
    <source>
        <dbReference type="ARBA" id="ARBA00022737"/>
    </source>
</evidence>
<proteinExistence type="predicted"/>
<dbReference type="OrthoDB" id="1431934at2759"/>
<feature type="domain" description="RING-type" evidence="12">
    <location>
        <begin position="389"/>
        <end position="683"/>
    </location>
</feature>
<evidence type="ECO:0000256" key="3">
    <source>
        <dbReference type="ARBA" id="ARBA00022679"/>
    </source>
</evidence>
<evidence type="ECO:0000256" key="10">
    <source>
        <dbReference type="SAM" id="MobiDB-lite"/>
    </source>
</evidence>
<keyword evidence="14" id="KW-1185">Reference proteome</keyword>
<sequence length="713" mass="78605">MFRSLKGKIIGAFQDNPQITNSSSESEPQLSMPPSRWSLPTSGRRPNTVTEENHSTSILRFDSPFPKSHTKITPRLTTSPSTSHLLPADFLIDGTPERFTEVPQVSAATQEAIPATVASEESSRRQQTGTANGSEPRFSSHVEDFSLTKMFASPNNGLPPSYQSSANPSLVGGFGSDGLDPAPAYDWGLALDVDGSNNEQQTSARRVSHDHHQPPASLPEVPRRINYYRATSADILADFDFPLPVAKTSTTIMEATMPSSSTPPPQRGYLPTPASILEDFDAAPFSPQTTGGSSSTAASTPPILSPPSRPRSTSKLASLLSNNPYLEIFEQKEQAMTVAFLRSQEAVSGSRSTDLAADDFSFGQRYHKAADTTDVVVTRQRLPANDLSGSRECPICAETREISMFPVLSVTPMCTHPPETCLACLQMSIKADLNSKLWTDIRCPECRELLEYVDIQKYADEDTFARYEALALRAAMAEADNFIWCTANCGSGQLHDTGGDQPIVTCLHCGQRSCFSHNVTWHENLSCEEYDALLQDPENFRSRIEMEYDEFDSARRAQEDADRAIAQGLMAEQQAEIQEREFRERAERERARKAAALARKVAARRKAEEEQSRVTVSRTTKPCPGCGWAIEKNSGCSHMTCQVVGSSMQCKQTDKRKGSGKEQKPSNLDDQFLGSKCKHEFCYECGADHKHILLLDNSIHGDDCRFHPNNLVD</sequence>
<evidence type="ECO:0000259" key="11">
    <source>
        <dbReference type="PROSITE" id="PS50089"/>
    </source>
</evidence>
<dbReference type="GO" id="GO:0061630">
    <property type="term" value="F:ubiquitin protein ligase activity"/>
    <property type="evidence" value="ECO:0007669"/>
    <property type="project" value="UniProtKB-EC"/>
</dbReference>
<dbReference type="Pfam" id="PF01485">
    <property type="entry name" value="IBR"/>
    <property type="match status" value="1"/>
</dbReference>
<dbReference type="SUPFAM" id="SSF57850">
    <property type="entry name" value="RING/U-box"/>
    <property type="match status" value="3"/>
</dbReference>
<dbReference type="EC" id="2.3.2.31" evidence="2"/>